<dbReference type="SUPFAM" id="SSF56112">
    <property type="entry name" value="Protein kinase-like (PK-like)"/>
    <property type="match status" value="1"/>
</dbReference>
<dbReference type="OrthoDB" id="5979581at2759"/>
<name>A0A1E3B928_ASPCR</name>
<sequence>MFSMKPAALLKRYKENIEPGHLIRQLLQGTFLRRKPPFSRTFSNTTYPTLPTETHIEETLRYYKPDQYYPVNIGDRYEARYQITGKLGYGTYSTRWLCRDLQDNKYKVLKISTYLQKHPTATHRESKIYEHLAKTNSTHPGQSHIREVYDSFELQGHVGKHRSLVLQPMHMTLLEIMGLNPEPFNLPLLKITLRRILLALDYLHTEVGVVHTARPKIDNVMLSIEDGTMLSNFAKAEANSPSPRKIINDSRTIYKSHRFRSPKSYGLRILFDFGEARIGKVHDTGPFVQPHIYRASEIIFEMPWGSEVDIWNLGCLIWDLFEGTHLFNDIFNTNGGHDPFRHLALMIALLGPPHSEFVKRSEMTEQCFISSANVSILSAWIEHEEAPIPTVSLESLEWRLSGKEKGEFIQFMKYMLKWLPEERKTAKQLLEDPWLAVVIPYC</sequence>
<dbReference type="PANTHER" id="PTHR45646">
    <property type="entry name" value="SERINE/THREONINE-PROTEIN KINASE DOA-RELATED"/>
    <property type="match status" value="1"/>
</dbReference>
<feature type="domain" description="Protein kinase" evidence="6">
    <location>
        <begin position="81"/>
        <end position="435"/>
    </location>
</feature>
<protein>
    <recommendedName>
        <fullName evidence="6">Protein kinase domain-containing protein</fullName>
    </recommendedName>
</protein>
<gene>
    <name evidence="7" type="ORF">SI65_07155</name>
</gene>
<dbReference type="GO" id="GO:0004674">
    <property type="term" value="F:protein serine/threonine kinase activity"/>
    <property type="evidence" value="ECO:0007669"/>
    <property type="project" value="UniProtKB-KW"/>
</dbReference>
<keyword evidence="4" id="KW-0418">Kinase</keyword>
<keyword evidence="3" id="KW-0547">Nucleotide-binding</keyword>
<dbReference type="GO" id="GO:0005634">
    <property type="term" value="C:nucleus"/>
    <property type="evidence" value="ECO:0007669"/>
    <property type="project" value="TreeGrafter"/>
</dbReference>
<evidence type="ECO:0000256" key="3">
    <source>
        <dbReference type="ARBA" id="ARBA00022741"/>
    </source>
</evidence>
<keyword evidence="1" id="KW-0723">Serine/threonine-protein kinase</keyword>
<dbReference type="VEuPathDB" id="FungiDB:SI65_07155"/>
<dbReference type="SMART" id="SM00220">
    <property type="entry name" value="S_TKc"/>
    <property type="match status" value="1"/>
</dbReference>
<dbReference type="EMBL" id="JXNT01000008">
    <property type="protein sequence ID" value="ODM17480.1"/>
    <property type="molecule type" value="Genomic_DNA"/>
</dbReference>
<dbReference type="PROSITE" id="PS50011">
    <property type="entry name" value="PROTEIN_KINASE_DOM"/>
    <property type="match status" value="1"/>
</dbReference>
<dbReference type="Gene3D" id="3.30.200.20">
    <property type="entry name" value="Phosphorylase Kinase, domain 1"/>
    <property type="match status" value="1"/>
</dbReference>
<evidence type="ECO:0000313" key="7">
    <source>
        <dbReference type="EMBL" id="ODM17480.1"/>
    </source>
</evidence>
<evidence type="ECO:0000313" key="8">
    <source>
        <dbReference type="Proteomes" id="UP000094569"/>
    </source>
</evidence>
<dbReference type="InterPro" id="IPR000719">
    <property type="entry name" value="Prot_kinase_dom"/>
</dbReference>
<dbReference type="AlphaFoldDB" id="A0A1E3B928"/>
<dbReference type="Pfam" id="PF00069">
    <property type="entry name" value="Pkinase"/>
    <property type="match status" value="1"/>
</dbReference>
<keyword evidence="8" id="KW-1185">Reference proteome</keyword>
<dbReference type="Proteomes" id="UP000094569">
    <property type="component" value="Unassembled WGS sequence"/>
</dbReference>
<proteinExistence type="predicted"/>
<accession>A0A1E3B928</accession>
<evidence type="ECO:0000256" key="4">
    <source>
        <dbReference type="ARBA" id="ARBA00022777"/>
    </source>
</evidence>
<dbReference type="InterPro" id="IPR011009">
    <property type="entry name" value="Kinase-like_dom_sf"/>
</dbReference>
<evidence type="ECO:0000259" key="6">
    <source>
        <dbReference type="PROSITE" id="PS50011"/>
    </source>
</evidence>
<comment type="caution">
    <text evidence="7">The sequence shown here is derived from an EMBL/GenBank/DDBJ whole genome shotgun (WGS) entry which is preliminary data.</text>
</comment>
<evidence type="ECO:0000256" key="5">
    <source>
        <dbReference type="ARBA" id="ARBA00022840"/>
    </source>
</evidence>
<organism evidence="7 8">
    <name type="scientific">Aspergillus cristatus</name>
    <name type="common">Chinese Fuzhuan brick tea-fermentation fungus</name>
    <name type="synonym">Eurotium cristatum</name>
    <dbReference type="NCBI Taxonomy" id="573508"/>
    <lineage>
        <taxon>Eukaryota</taxon>
        <taxon>Fungi</taxon>
        <taxon>Dikarya</taxon>
        <taxon>Ascomycota</taxon>
        <taxon>Pezizomycotina</taxon>
        <taxon>Eurotiomycetes</taxon>
        <taxon>Eurotiomycetidae</taxon>
        <taxon>Eurotiales</taxon>
        <taxon>Aspergillaceae</taxon>
        <taxon>Aspergillus</taxon>
        <taxon>Aspergillus subgen. Aspergillus</taxon>
    </lineage>
</organism>
<evidence type="ECO:0000256" key="2">
    <source>
        <dbReference type="ARBA" id="ARBA00022679"/>
    </source>
</evidence>
<keyword evidence="5" id="KW-0067">ATP-binding</keyword>
<dbReference type="Gene3D" id="1.10.510.10">
    <property type="entry name" value="Transferase(Phosphotransferase) domain 1"/>
    <property type="match status" value="1"/>
</dbReference>
<evidence type="ECO:0000256" key="1">
    <source>
        <dbReference type="ARBA" id="ARBA00022527"/>
    </source>
</evidence>
<dbReference type="CDD" id="cd05118">
    <property type="entry name" value="STKc_CMGC"/>
    <property type="match status" value="1"/>
</dbReference>
<dbReference type="InterPro" id="IPR051175">
    <property type="entry name" value="CLK_kinases"/>
</dbReference>
<dbReference type="PANTHER" id="PTHR45646:SF11">
    <property type="entry name" value="SERINE_THREONINE-PROTEIN KINASE DOA"/>
    <property type="match status" value="1"/>
</dbReference>
<reference evidence="7 8" key="1">
    <citation type="journal article" date="2016" name="BMC Genomics">
        <title>Comparative genomic and transcriptomic analyses of the Fuzhuan brick tea-fermentation fungus Aspergillus cristatus.</title>
        <authorList>
            <person name="Ge Y."/>
            <person name="Wang Y."/>
            <person name="Liu Y."/>
            <person name="Tan Y."/>
            <person name="Ren X."/>
            <person name="Zhang X."/>
            <person name="Hyde K.D."/>
            <person name="Liu Y."/>
            <person name="Liu Z."/>
        </authorList>
    </citation>
    <scope>NUCLEOTIDE SEQUENCE [LARGE SCALE GENOMIC DNA]</scope>
    <source>
        <strain evidence="7 8">GZAAS20.1005</strain>
    </source>
</reference>
<dbReference type="GO" id="GO:0005524">
    <property type="term" value="F:ATP binding"/>
    <property type="evidence" value="ECO:0007669"/>
    <property type="project" value="UniProtKB-KW"/>
</dbReference>
<keyword evidence="2" id="KW-0808">Transferase</keyword>
<dbReference type="STRING" id="573508.A0A1E3B928"/>
<dbReference type="GO" id="GO:0043484">
    <property type="term" value="P:regulation of RNA splicing"/>
    <property type="evidence" value="ECO:0007669"/>
    <property type="project" value="TreeGrafter"/>
</dbReference>